<dbReference type="InterPro" id="IPR002171">
    <property type="entry name" value="Ribosomal_uL2"/>
</dbReference>
<dbReference type="SMART" id="SM01383">
    <property type="entry name" value="Ribosomal_L2"/>
    <property type="match status" value="1"/>
</dbReference>
<gene>
    <name evidence="7" type="primary">rpl2</name>
    <name evidence="7" type="ORF">AP062_025</name>
</gene>
<evidence type="ECO:0000313" key="7">
    <source>
        <dbReference type="EMBL" id="ALZ49995.1"/>
    </source>
</evidence>
<dbReference type="SUPFAM" id="SSF50104">
    <property type="entry name" value="Translation proteins SH3-like domain"/>
    <property type="match status" value="1"/>
</dbReference>
<reference evidence="7" key="1">
    <citation type="journal article" date="2016" name="Genome Biol. Evol.">
        <title>Detecting and Characterizing the Highly Divergent Plastid Genome of the Nonphotosynthetic Parasitic Plant Hydnora visseri (Hydnoraceae).</title>
        <authorList>
            <person name="Naumann J."/>
            <person name="Der J.P."/>
            <person name="Wafula E.K."/>
            <person name="Jones S.S."/>
            <person name="Wagner S.T."/>
            <person name="Honaas L.A."/>
            <person name="Ralph P.E."/>
            <person name="Bolin J.F."/>
            <person name="Maass E."/>
            <person name="Neinhuis C."/>
            <person name="Wanke S."/>
            <person name="dePamphilis C.W."/>
        </authorList>
    </citation>
    <scope>NUCLEOTIDE SEQUENCE</scope>
</reference>
<dbReference type="Gene3D" id="2.40.50.140">
    <property type="entry name" value="Nucleic acid-binding proteins"/>
    <property type="match status" value="1"/>
</dbReference>
<keyword evidence="3" id="KW-0687">Ribonucleoprotein</keyword>
<dbReference type="GeneID" id="26900257"/>
<keyword evidence="2 7" id="KW-0689">Ribosomal protein</keyword>
<dbReference type="RefSeq" id="YP_009231677.1">
    <property type="nucleotide sequence ID" value="NC_029358.1"/>
</dbReference>
<dbReference type="PANTHER" id="PTHR13691:SF5">
    <property type="entry name" value="LARGE RIBOSOMAL SUBUNIT PROTEIN UL2M"/>
    <property type="match status" value="1"/>
</dbReference>
<dbReference type="SUPFAM" id="SSF50249">
    <property type="entry name" value="Nucleic acid-binding proteins"/>
    <property type="match status" value="1"/>
</dbReference>
<name>A0A0X9MDG4_HYDVS</name>
<dbReference type="InterPro" id="IPR014726">
    <property type="entry name" value="Ribosomal_uL2_dom3"/>
</dbReference>
<evidence type="ECO:0000256" key="2">
    <source>
        <dbReference type="ARBA" id="ARBA00022980"/>
    </source>
</evidence>
<dbReference type="GO" id="GO:0005762">
    <property type="term" value="C:mitochondrial large ribosomal subunit"/>
    <property type="evidence" value="ECO:0007669"/>
    <property type="project" value="TreeGrafter"/>
</dbReference>
<dbReference type="Pfam" id="PF03947">
    <property type="entry name" value="Ribosomal_L2_C"/>
    <property type="match status" value="1"/>
</dbReference>
<feature type="domain" description="Large ribosomal subunit protein uL2 RNA-binding" evidence="6">
    <location>
        <begin position="23"/>
        <end position="100"/>
    </location>
</feature>
<dbReference type="SMART" id="SM01382">
    <property type="entry name" value="Ribosomal_L2_C"/>
    <property type="match status" value="1"/>
</dbReference>
<organism evidence="7">
    <name type="scientific">Hydnora visseri</name>
    <name type="common">Visser's hydnora</name>
    <name type="synonym">Subterranean holoparasitic plant</name>
    <dbReference type="NCBI Taxonomy" id="1329980"/>
    <lineage>
        <taxon>Eukaryota</taxon>
        <taxon>Viridiplantae</taxon>
        <taxon>Streptophyta</taxon>
        <taxon>Embryophyta</taxon>
        <taxon>Tracheophyta</taxon>
        <taxon>Spermatophyta</taxon>
        <taxon>Magnoliopsida</taxon>
        <taxon>Magnoliidae</taxon>
        <taxon>Piperales</taxon>
        <taxon>Hydnoraceae</taxon>
        <taxon>Hydnora</taxon>
    </lineage>
</organism>
<keyword evidence="7" id="KW-0934">Plastid</keyword>
<evidence type="ECO:0000256" key="3">
    <source>
        <dbReference type="ARBA" id="ARBA00023274"/>
    </source>
</evidence>
<dbReference type="AlphaFoldDB" id="A0A0X9MDG4"/>
<dbReference type="EMBL" id="KT970098">
    <property type="protein sequence ID" value="ALZ49995.1"/>
    <property type="molecule type" value="Genomic_DNA"/>
</dbReference>
<comment type="similarity">
    <text evidence="1">Belongs to the universal ribosomal protein uL2 family.</text>
</comment>
<dbReference type="FunFam" id="2.30.30.30:FF:000001">
    <property type="entry name" value="50S ribosomal protein L2"/>
    <property type="match status" value="1"/>
</dbReference>
<dbReference type="InterPro" id="IPR022669">
    <property type="entry name" value="Ribosomal_uL2_C"/>
</dbReference>
<dbReference type="InterPro" id="IPR022666">
    <property type="entry name" value="Ribosomal_uL2_RNA-bd_dom"/>
</dbReference>
<dbReference type="Gene3D" id="2.30.30.30">
    <property type="match status" value="1"/>
</dbReference>
<dbReference type="PIRSF" id="PIRSF002158">
    <property type="entry name" value="Ribosomal_L2"/>
    <property type="match status" value="1"/>
</dbReference>
<dbReference type="InterPro" id="IPR008991">
    <property type="entry name" value="Translation_prot_SH3-like_sf"/>
</dbReference>
<dbReference type="InterPro" id="IPR005880">
    <property type="entry name" value="Ribosomal_uL2_bac/org-type"/>
</dbReference>
<dbReference type="Gene3D" id="4.10.950.10">
    <property type="entry name" value="Ribosomal protein L2, domain 3"/>
    <property type="match status" value="1"/>
</dbReference>
<dbReference type="InterPro" id="IPR014722">
    <property type="entry name" value="Rib_uL2_dom2"/>
</dbReference>
<dbReference type="Pfam" id="PF00181">
    <property type="entry name" value="Ribosomal_L2_N"/>
    <property type="match status" value="1"/>
</dbReference>
<evidence type="ECO:0000256" key="1">
    <source>
        <dbReference type="ARBA" id="ARBA00005636"/>
    </source>
</evidence>
<dbReference type="NCBIfam" id="TIGR01171">
    <property type="entry name" value="rplB_bact"/>
    <property type="match status" value="1"/>
</dbReference>
<accession>A0A0X9MDG4</accession>
<dbReference type="GO" id="GO:0003723">
    <property type="term" value="F:RNA binding"/>
    <property type="evidence" value="ECO:0007669"/>
    <property type="project" value="InterPro"/>
</dbReference>
<evidence type="ECO:0000259" key="5">
    <source>
        <dbReference type="SMART" id="SM01382"/>
    </source>
</evidence>
<dbReference type="GO" id="GO:0003735">
    <property type="term" value="F:structural constituent of ribosome"/>
    <property type="evidence" value="ECO:0007669"/>
    <property type="project" value="InterPro"/>
</dbReference>
<feature type="domain" description="Large ribosomal subunit protein uL2 C-terminal" evidence="5">
    <location>
        <begin position="107"/>
        <end position="236"/>
    </location>
</feature>
<dbReference type="PANTHER" id="PTHR13691">
    <property type="entry name" value="RIBOSOMAL PROTEIN L2"/>
    <property type="match status" value="1"/>
</dbReference>
<sequence>MKINNLFNQIRKNLIYGYNFKKGRNTRGVITIRHRGGGHKHLYRKISFNYIKTETICQILTIEHDPNRNANICLVYFKNDQKYKYILHPHGIKIGDIIHYNSNNEIISTGNTSTLKCLPLGTIIHNIEFVPNRGGKIARAAGTMAKIIRKTYNIATLKLPSGKIKNISLKCFATVGQIGNTQIRNKIFKKAGSKRWIGQRPKVRGLAMNPVDHPHGGGEGKTSIGRKYPLTPWGYPVHGKKRRKK</sequence>
<evidence type="ECO:0000256" key="4">
    <source>
        <dbReference type="ARBA" id="ARBA00069872"/>
    </source>
</evidence>
<dbReference type="GO" id="GO:0016740">
    <property type="term" value="F:transferase activity"/>
    <property type="evidence" value="ECO:0007669"/>
    <property type="project" value="InterPro"/>
</dbReference>
<dbReference type="InterPro" id="IPR012340">
    <property type="entry name" value="NA-bd_OB-fold"/>
</dbReference>
<protein>
    <recommendedName>
        <fullName evidence="4">Large ribosomal subunit protein uL2m</fullName>
    </recommendedName>
</protein>
<geneLocation type="plastid" evidence="7"/>
<evidence type="ECO:0000259" key="6">
    <source>
        <dbReference type="SMART" id="SM01383"/>
    </source>
</evidence>
<dbReference type="FunFam" id="4.10.950.10:FF:000001">
    <property type="entry name" value="50S ribosomal protein L2"/>
    <property type="match status" value="1"/>
</dbReference>
<proteinExistence type="inferred from homology"/>
<dbReference type="GO" id="GO:0032543">
    <property type="term" value="P:mitochondrial translation"/>
    <property type="evidence" value="ECO:0007669"/>
    <property type="project" value="TreeGrafter"/>
</dbReference>